<feature type="domain" description="ParB-like N-terminal" evidence="1">
    <location>
        <begin position="5"/>
        <end position="96"/>
    </location>
</feature>
<gene>
    <name evidence="2" type="ORF">S01H4_24329</name>
</gene>
<proteinExistence type="predicted"/>
<dbReference type="InterPro" id="IPR003115">
    <property type="entry name" value="ParB_N"/>
</dbReference>
<protein>
    <recommendedName>
        <fullName evidence="1">ParB-like N-terminal domain-containing protein</fullName>
    </recommendedName>
</protein>
<evidence type="ECO:0000313" key="2">
    <source>
        <dbReference type="EMBL" id="GAG84778.1"/>
    </source>
</evidence>
<dbReference type="Gene3D" id="3.90.1530.30">
    <property type="match status" value="1"/>
</dbReference>
<accession>X1BL29</accession>
<dbReference type="PANTHER" id="PTHR33375">
    <property type="entry name" value="CHROMOSOME-PARTITIONING PROTEIN PARB-RELATED"/>
    <property type="match status" value="1"/>
</dbReference>
<dbReference type="SUPFAM" id="SSF109709">
    <property type="entry name" value="KorB DNA-binding domain-like"/>
    <property type="match status" value="1"/>
</dbReference>
<dbReference type="PANTHER" id="PTHR33375:SF1">
    <property type="entry name" value="CHROMOSOME-PARTITIONING PROTEIN PARB-RELATED"/>
    <property type="match status" value="1"/>
</dbReference>
<dbReference type="SMART" id="SM00470">
    <property type="entry name" value="ParB"/>
    <property type="match status" value="1"/>
</dbReference>
<dbReference type="GO" id="GO:0003677">
    <property type="term" value="F:DNA binding"/>
    <property type="evidence" value="ECO:0007669"/>
    <property type="project" value="InterPro"/>
</dbReference>
<dbReference type="InterPro" id="IPR004437">
    <property type="entry name" value="ParB/RepB/Spo0J"/>
</dbReference>
<dbReference type="EMBL" id="BART01011414">
    <property type="protein sequence ID" value="GAG84778.1"/>
    <property type="molecule type" value="Genomic_DNA"/>
</dbReference>
<dbReference type="GO" id="GO:0007059">
    <property type="term" value="P:chromosome segregation"/>
    <property type="evidence" value="ECO:0007669"/>
    <property type="project" value="TreeGrafter"/>
</dbReference>
<dbReference type="GO" id="GO:0005694">
    <property type="term" value="C:chromosome"/>
    <property type="evidence" value="ECO:0007669"/>
    <property type="project" value="TreeGrafter"/>
</dbReference>
<reference evidence="2" key="1">
    <citation type="journal article" date="2014" name="Front. Microbiol.">
        <title>High frequency of phylogenetically diverse reductive dehalogenase-homologous genes in deep subseafloor sedimentary metagenomes.</title>
        <authorList>
            <person name="Kawai M."/>
            <person name="Futagami T."/>
            <person name="Toyoda A."/>
            <person name="Takaki Y."/>
            <person name="Nishi S."/>
            <person name="Hori S."/>
            <person name="Arai W."/>
            <person name="Tsubouchi T."/>
            <person name="Morono Y."/>
            <person name="Uchiyama I."/>
            <person name="Ito T."/>
            <person name="Fujiyama A."/>
            <person name="Inagaki F."/>
            <person name="Takami H."/>
        </authorList>
    </citation>
    <scope>NUCLEOTIDE SEQUENCE</scope>
    <source>
        <strain evidence="2">Expedition CK06-06</strain>
    </source>
</reference>
<dbReference type="InterPro" id="IPR036086">
    <property type="entry name" value="ParB/Sulfiredoxin_sf"/>
</dbReference>
<name>X1BL29_9ZZZZ</name>
<sequence length="183" mass="19849">MVRFENISIEQIDVETGIRQTMDKDSLDELAASIKLHGVLQPLVVESIEGGRYSVKIGKRRLAASKLAGLDMVPVMILDAPLSPEDSLAKRLVENIHREDLDPIDEAEAYSNLREMGVKVSDIANQVKQGDMVTKGQPVGEIMALNGDIVEKIVSPSDGVVLQTFPFSAVHSGHHLVGVASLK</sequence>
<dbReference type="Pfam" id="PF02195">
    <property type="entry name" value="ParB_N"/>
    <property type="match status" value="1"/>
</dbReference>
<dbReference type="SUPFAM" id="SSF110849">
    <property type="entry name" value="ParB/Sulfiredoxin"/>
    <property type="match status" value="1"/>
</dbReference>
<organism evidence="2">
    <name type="scientific">marine sediment metagenome</name>
    <dbReference type="NCBI Taxonomy" id="412755"/>
    <lineage>
        <taxon>unclassified sequences</taxon>
        <taxon>metagenomes</taxon>
        <taxon>ecological metagenomes</taxon>
    </lineage>
</organism>
<dbReference type="InterPro" id="IPR042075">
    <property type="entry name" value="KorB_DNA-db"/>
</dbReference>
<evidence type="ECO:0000259" key="1">
    <source>
        <dbReference type="SMART" id="SM00470"/>
    </source>
</evidence>
<dbReference type="AlphaFoldDB" id="X1BL29"/>
<dbReference type="Gene3D" id="1.10.10.730">
    <property type="entry name" value="KorB DNA-binding domain"/>
    <property type="match status" value="1"/>
</dbReference>
<comment type="caution">
    <text evidence="2">The sequence shown here is derived from an EMBL/GenBank/DDBJ whole genome shotgun (WGS) entry which is preliminary data.</text>
</comment>
<dbReference type="InterPro" id="IPR050336">
    <property type="entry name" value="Chromosome_partition/occlusion"/>
</dbReference>
<dbReference type="NCBIfam" id="TIGR00180">
    <property type="entry name" value="parB_part"/>
    <property type="match status" value="1"/>
</dbReference>